<protein>
    <submittedName>
        <fullName evidence="2">Uncharacterized protein</fullName>
    </submittedName>
</protein>
<sequence>MAGTVVLDRTGGRAGGGGARRPHRRTPRTSPGSVSGVPRTLARCSRGGSGCRRGGPFGCRGTRSGRGRGRGGPSPARSAPRRRASAPGCCRGTLGTGSSGSRRRAVRAPWPATGATTPPRPPTAGPGPGRGRAGAGPGPGRGRAGAGPASGVGTDVAVGADGPALVRGRLRVRRAPSGAPAAPSAPAGPTRSGAPPTTASRCRSRRTGPRSDDRRCGHGLLPRPRAGTSLRPRAFRVGRAVPSCGACVPWAPVVVPAPPCGNHQARPRPRALFHDATAGETR</sequence>
<feature type="compositionally biased region" description="Low complexity" evidence="1">
    <location>
        <begin position="151"/>
        <end position="167"/>
    </location>
</feature>
<feature type="region of interest" description="Disordered" evidence="1">
    <location>
        <begin position="1"/>
        <end position="228"/>
    </location>
</feature>
<gene>
    <name evidence="2" type="ORF">FHS37_003805</name>
</gene>
<proteinExistence type="predicted"/>
<reference evidence="2 3" key="1">
    <citation type="submission" date="2020-08" db="EMBL/GenBank/DDBJ databases">
        <title>Genomic Encyclopedia of Type Strains, Phase III (KMG-III): the genomes of soil and plant-associated and newly described type strains.</title>
        <authorList>
            <person name="Whitman W."/>
        </authorList>
    </citation>
    <scope>NUCLEOTIDE SEQUENCE [LARGE SCALE GENOMIC DNA]</scope>
    <source>
        <strain evidence="2 3">CECT 3273</strain>
    </source>
</reference>
<feature type="compositionally biased region" description="Low complexity" evidence="1">
    <location>
        <begin position="175"/>
        <end position="199"/>
    </location>
</feature>
<name>A0A7W7M0R8_9ACTN</name>
<feature type="compositionally biased region" description="Low complexity" evidence="1">
    <location>
        <begin position="107"/>
        <end position="117"/>
    </location>
</feature>
<organism evidence="2 3">
    <name type="scientific">Streptomyces griseomycini</name>
    <dbReference type="NCBI Taxonomy" id="66895"/>
    <lineage>
        <taxon>Bacteria</taxon>
        <taxon>Bacillati</taxon>
        <taxon>Actinomycetota</taxon>
        <taxon>Actinomycetes</taxon>
        <taxon>Kitasatosporales</taxon>
        <taxon>Streptomycetaceae</taxon>
        <taxon>Streptomyces</taxon>
    </lineage>
</organism>
<keyword evidence="3" id="KW-1185">Reference proteome</keyword>
<feature type="compositionally biased region" description="Gly residues" evidence="1">
    <location>
        <begin position="47"/>
        <end position="58"/>
    </location>
</feature>
<evidence type="ECO:0000313" key="2">
    <source>
        <dbReference type="EMBL" id="MBB4899744.1"/>
    </source>
</evidence>
<comment type="caution">
    <text evidence="2">The sequence shown here is derived from an EMBL/GenBank/DDBJ whole genome shotgun (WGS) entry which is preliminary data.</text>
</comment>
<dbReference type="AlphaFoldDB" id="A0A7W7M0R8"/>
<dbReference type="EMBL" id="JACHJI010000006">
    <property type="protein sequence ID" value="MBB4899744.1"/>
    <property type="molecule type" value="Genomic_DNA"/>
</dbReference>
<accession>A0A7W7M0R8</accession>
<dbReference type="Proteomes" id="UP000579523">
    <property type="component" value="Unassembled WGS sequence"/>
</dbReference>
<feature type="region of interest" description="Disordered" evidence="1">
    <location>
        <begin position="259"/>
        <end position="282"/>
    </location>
</feature>
<evidence type="ECO:0000313" key="3">
    <source>
        <dbReference type="Proteomes" id="UP000579523"/>
    </source>
</evidence>
<evidence type="ECO:0000256" key="1">
    <source>
        <dbReference type="SAM" id="MobiDB-lite"/>
    </source>
</evidence>
<feature type="compositionally biased region" description="Gly residues" evidence="1">
    <location>
        <begin position="126"/>
        <end position="150"/>
    </location>
</feature>